<evidence type="ECO:0000313" key="8">
    <source>
        <dbReference type="EMBL" id="KAG7193620.1"/>
    </source>
</evidence>
<dbReference type="InterPro" id="IPR001841">
    <property type="entry name" value="Znf_RING"/>
</dbReference>
<proteinExistence type="predicted"/>
<dbReference type="Proteomes" id="UP000790833">
    <property type="component" value="Unassembled WGS sequence"/>
</dbReference>
<comment type="caution">
    <text evidence="8">The sequence shown here is derived from an EMBL/GenBank/DDBJ whole genome shotgun (WGS) entry which is preliminary data.</text>
</comment>
<accession>A0A9P8AID6</accession>
<dbReference type="SUPFAM" id="SSF57850">
    <property type="entry name" value="RING/U-box"/>
    <property type="match status" value="1"/>
</dbReference>
<keyword evidence="6" id="KW-0472">Membrane</keyword>
<dbReference type="GO" id="GO:0012505">
    <property type="term" value="C:endomembrane system"/>
    <property type="evidence" value="ECO:0007669"/>
    <property type="project" value="TreeGrafter"/>
</dbReference>
<evidence type="ECO:0000256" key="2">
    <source>
        <dbReference type="ARBA" id="ARBA00022771"/>
    </source>
</evidence>
<sequence length="418" mass="47507">MYDLFTTRILNNLHEYTSRKQVALAFVVNPNFWISVLLTAFEYVAGAVLLYDIDEYQKLTLITFGFHFVLMTILSLAKVAKLLVMLHETTWYYTPSRNTEDQDFELDGVNAEAEVDDENEAEVDDENEAEVDDENDELIWEAKTYYVKGIKITASFLELMANCRMMYLLYVFTKEFPLTCLGGIFFSLKAILKEIIHLRKYIIAANALETSIQNASKEDLAQGDNSCIVCFEIMFSVEEYDRKHSHKPLTKRRYPKKLLCGHILHMGCLKQWLERSDSCPMCRRKVMIGEAVDTTASPPPQAQAQAQAQPVERPMAPQPTQQEPETNNSNEIVTITTTPPDPESIPNLAVDDKTILLTSTRTSPVDPLVVRVNLNLFLPKHWMALPLRRLNGTTTTTYEIQGTSGAFLQTNGDENNDP</sequence>
<evidence type="ECO:0000256" key="4">
    <source>
        <dbReference type="PROSITE-ProRule" id="PRU00175"/>
    </source>
</evidence>
<dbReference type="GeneID" id="66114067"/>
<dbReference type="AlphaFoldDB" id="A0A9P8AID6"/>
<dbReference type="EMBL" id="JAHMUF010000011">
    <property type="protein sequence ID" value="KAG7193620.1"/>
    <property type="molecule type" value="Genomic_DNA"/>
</dbReference>
<feature type="region of interest" description="Disordered" evidence="5">
    <location>
        <begin position="293"/>
        <end position="347"/>
    </location>
</feature>
<dbReference type="RefSeq" id="XP_043049168.1">
    <property type="nucleotide sequence ID" value="XM_043191525.1"/>
</dbReference>
<keyword evidence="1" id="KW-0479">Metal-binding</keyword>
<evidence type="ECO:0000256" key="6">
    <source>
        <dbReference type="SAM" id="Phobius"/>
    </source>
</evidence>
<evidence type="ECO:0000256" key="3">
    <source>
        <dbReference type="ARBA" id="ARBA00022833"/>
    </source>
</evidence>
<dbReference type="InterPro" id="IPR050731">
    <property type="entry name" value="HRD1_E3_ubiq-ligases"/>
</dbReference>
<protein>
    <submittedName>
        <fullName evidence="8">E3 ubiquitin-protein ligase hrd1</fullName>
    </submittedName>
</protein>
<feature type="compositionally biased region" description="Polar residues" evidence="5">
    <location>
        <begin position="318"/>
        <end position="338"/>
    </location>
</feature>
<name>A0A9P8AID6_9ASCO</name>
<keyword evidence="2 4" id="KW-0863">Zinc-finger</keyword>
<dbReference type="GO" id="GO:0008270">
    <property type="term" value="F:zinc ion binding"/>
    <property type="evidence" value="ECO:0007669"/>
    <property type="project" value="UniProtKB-KW"/>
</dbReference>
<evidence type="ECO:0000313" key="9">
    <source>
        <dbReference type="Proteomes" id="UP000790833"/>
    </source>
</evidence>
<feature type="transmembrane region" description="Helical" evidence="6">
    <location>
        <begin position="32"/>
        <end position="52"/>
    </location>
</feature>
<gene>
    <name evidence="8" type="primary">HRD1</name>
    <name evidence="8" type="ORF">KQ657_000693</name>
</gene>
<dbReference type="InterPro" id="IPR013083">
    <property type="entry name" value="Znf_RING/FYVE/PHD"/>
</dbReference>
<evidence type="ECO:0000256" key="5">
    <source>
        <dbReference type="SAM" id="MobiDB-lite"/>
    </source>
</evidence>
<dbReference type="Gene3D" id="3.30.40.10">
    <property type="entry name" value="Zinc/RING finger domain, C3HC4 (zinc finger)"/>
    <property type="match status" value="1"/>
</dbReference>
<dbReference type="GO" id="GO:0043161">
    <property type="term" value="P:proteasome-mediated ubiquitin-dependent protein catabolic process"/>
    <property type="evidence" value="ECO:0007669"/>
    <property type="project" value="TreeGrafter"/>
</dbReference>
<keyword evidence="6" id="KW-1133">Transmembrane helix</keyword>
<dbReference type="SMART" id="SM00184">
    <property type="entry name" value="RING"/>
    <property type="match status" value="1"/>
</dbReference>
<dbReference type="OrthoDB" id="7759664at2759"/>
<reference evidence="8" key="1">
    <citation type="submission" date="2021-03" db="EMBL/GenBank/DDBJ databases">
        <authorList>
            <person name="Palmer J.M."/>
        </authorList>
    </citation>
    <scope>NUCLEOTIDE SEQUENCE</scope>
    <source>
        <strain evidence="8">ARV_011</strain>
    </source>
</reference>
<evidence type="ECO:0000259" key="7">
    <source>
        <dbReference type="PROSITE" id="PS50089"/>
    </source>
</evidence>
<organism evidence="8 9">
    <name type="scientific">Scheffersomyces spartinae</name>
    <dbReference type="NCBI Taxonomy" id="45513"/>
    <lineage>
        <taxon>Eukaryota</taxon>
        <taxon>Fungi</taxon>
        <taxon>Dikarya</taxon>
        <taxon>Ascomycota</taxon>
        <taxon>Saccharomycotina</taxon>
        <taxon>Pichiomycetes</taxon>
        <taxon>Debaryomycetaceae</taxon>
        <taxon>Scheffersomyces</taxon>
    </lineage>
</organism>
<dbReference type="PROSITE" id="PS50089">
    <property type="entry name" value="ZF_RING_2"/>
    <property type="match status" value="1"/>
</dbReference>
<evidence type="ECO:0000256" key="1">
    <source>
        <dbReference type="ARBA" id="ARBA00022723"/>
    </source>
</evidence>
<dbReference type="PANTHER" id="PTHR22763">
    <property type="entry name" value="RING ZINC FINGER PROTEIN"/>
    <property type="match status" value="1"/>
</dbReference>
<keyword evidence="6" id="KW-0812">Transmembrane</keyword>
<dbReference type="Pfam" id="PF13639">
    <property type="entry name" value="zf-RING_2"/>
    <property type="match status" value="1"/>
</dbReference>
<feature type="domain" description="RING-type" evidence="7">
    <location>
        <begin position="227"/>
        <end position="283"/>
    </location>
</feature>
<dbReference type="GO" id="GO:0061630">
    <property type="term" value="F:ubiquitin protein ligase activity"/>
    <property type="evidence" value="ECO:0007669"/>
    <property type="project" value="TreeGrafter"/>
</dbReference>
<dbReference type="GO" id="GO:0036503">
    <property type="term" value="P:ERAD pathway"/>
    <property type="evidence" value="ECO:0007669"/>
    <property type="project" value="TreeGrafter"/>
</dbReference>
<keyword evidence="3" id="KW-0862">Zinc</keyword>
<feature type="transmembrane region" description="Helical" evidence="6">
    <location>
        <begin position="167"/>
        <end position="192"/>
    </location>
</feature>
<dbReference type="PANTHER" id="PTHR22763:SF191">
    <property type="entry name" value="RING FINGER PROTEIN 145 HOMOLOG"/>
    <property type="match status" value="1"/>
</dbReference>
<feature type="transmembrane region" description="Helical" evidence="6">
    <location>
        <begin position="59"/>
        <end position="77"/>
    </location>
</feature>
<keyword evidence="9" id="KW-1185">Reference proteome</keyword>